<organism evidence="2 3">
    <name type="scientific">Fonsecaea nubica</name>
    <dbReference type="NCBI Taxonomy" id="856822"/>
    <lineage>
        <taxon>Eukaryota</taxon>
        <taxon>Fungi</taxon>
        <taxon>Dikarya</taxon>
        <taxon>Ascomycota</taxon>
        <taxon>Pezizomycotina</taxon>
        <taxon>Eurotiomycetes</taxon>
        <taxon>Chaetothyriomycetidae</taxon>
        <taxon>Chaetothyriales</taxon>
        <taxon>Herpotrichiellaceae</taxon>
        <taxon>Fonsecaea</taxon>
    </lineage>
</organism>
<dbReference type="EMBL" id="LVCJ01000104">
    <property type="protein sequence ID" value="OAL26265.1"/>
    <property type="molecule type" value="Genomic_DNA"/>
</dbReference>
<sequence length="274" mass="30443">MATSTFAFLDTLTREVPDRRHSTEHSRATSIPSSRNASSTSLSSRKSEPGWFGAMNNVDRSRASSVPEQSSTKSSSGLSKLFGRKEKNKEKKDTDHVVLTSRHAAAVKTKLALDPKYKNVHRNSTATEGPSSSKNSQHVSEMRRPHSGSPSLHASGNKTDMPALTRIVSGDEADEPDEWEKMRDEWRQRKLTTLDTQIIEGQVLDSSQSGQATPAEQDTKNVETPPPQQAAEQRESRTLSSPVLSDDEYQPRPARTHTPIGGRWKKDEKGVWKR</sequence>
<dbReference type="AlphaFoldDB" id="A0A178CB29"/>
<feature type="compositionally biased region" description="Low complexity" evidence="1">
    <location>
        <begin position="33"/>
        <end position="44"/>
    </location>
</feature>
<accession>A0A178CB29</accession>
<dbReference type="GeneID" id="34593533"/>
<comment type="caution">
    <text evidence="2">The sequence shown here is derived from an EMBL/GenBank/DDBJ whole genome shotgun (WGS) entry which is preliminary data.</text>
</comment>
<feature type="compositionally biased region" description="Polar residues" evidence="1">
    <location>
        <begin position="122"/>
        <end position="139"/>
    </location>
</feature>
<keyword evidence="3" id="KW-1185">Reference proteome</keyword>
<feature type="compositionally biased region" description="Polar residues" evidence="1">
    <location>
        <begin position="148"/>
        <end position="158"/>
    </location>
</feature>
<dbReference type="RefSeq" id="XP_022495590.1">
    <property type="nucleotide sequence ID" value="XM_022648403.1"/>
</dbReference>
<feature type="compositionally biased region" description="Low complexity" evidence="1">
    <location>
        <begin position="70"/>
        <end position="81"/>
    </location>
</feature>
<feature type="compositionally biased region" description="Polar residues" evidence="1">
    <location>
        <begin position="204"/>
        <end position="216"/>
    </location>
</feature>
<feature type="compositionally biased region" description="Basic and acidic residues" evidence="1">
    <location>
        <begin position="12"/>
        <end position="27"/>
    </location>
</feature>
<dbReference type="OrthoDB" id="4152391at2759"/>
<evidence type="ECO:0000256" key="1">
    <source>
        <dbReference type="SAM" id="MobiDB-lite"/>
    </source>
</evidence>
<name>A0A178CB29_9EURO</name>
<evidence type="ECO:0000313" key="3">
    <source>
        <dbReference type="Proteomes" id="UP000185904"/>
    </source>
</evidence>
<feature type="compositionally biased region" description="Basic and acidic residues" evidence="1">
    <location>
        <begin position="179"/>
        <end position="188"/>
    </location>
</feature>
<feature type="compositionally biased region" description="Basic and acidic residues" evidence="1">
    <location>
        <begin position="264"/>
        <end position="274"/>
    </location>
</feature>
<dbReference type="Proteomes" id="UP000185904">
    <property type="component" value="Unassembled WGS sequence"/>
</dbReference>
<feature type="region of interest" description="Disordered" evidence="1">
    <location>
        <begin position="1"/>
        <end position="274"/>
    </location>
</feature>
<feature type="compositionally biased region" description="Basic and acidic residues" evidence="1">
    <location>
        <begin position="83"/>
        <end position="96"/>
    </location>
</feature>
<reference evidence="2 3" key="1">
    <citation type="submission" date="2016-03" db="EMBL/GenBank/DDBJ databases">
        <title>The draft genome sequence of Fonsecaea nubica causative agent of cutaneous subcutaneous infection in human host.</title>
        <authorList>
            <person name="Costa F."/>
            <person name="Sybren D.H."/>
            <person name="Raittz R.T."/>
            <person name="Weiss V.A."/>
            <person name="Leao A.C."/>
            <person name="Gomes R."/>
            <person name="De Souza E.M."/>
            <person name="Pedrosa F.O."/>
            <person name="Steffens M.B."/>
            <person name="Bombassaro A."/>
            <person name="Tadra-Sfeir M.Z."/>
            <person name="Moreno L.F."/>
            <person name="Najafzadeh M.J."/>
            <person name="Felipe M.S."/>
            <person name="Teixeira M."/>
            <person name="Sun J."/>
            <person name="Xi L."/>
            <person name="Castro M.A."/>
            <person name="Vicente V.A."/>
        </authorList>
    </citation>
    <scope>NUCLEOTIDE SEQUENCE [LARGE SCALE GENOMIC DNA]</scope>
    <source>
        <strain evidence="2 3">CBS 269.64</strain>
    </source>
</reference>
<evidence type="ECO:0000313" key="2">
    <source>
        <dbReference type="EMBL" id="OAL26265.1"/>
    </source>
</evidence>
<gene>
    <name evidence="2" type="ORF">AYO20_10142</name>
</gene>
<protein>
    <submittedName>
        <fullName evidence="2">Uncharacterized protein</fullName>
    </submittedName>
</protein>
<proteinExistence type="predicted"/>